<protein>
    <submittedName>
        <fullName evidence="1">Glycolipid transfer protein GLTP</fullName>
    </submittedName>
</protein>
<gene>
    <name evidence="1" type="primary">GLTP</name>
    <name evidence="1" type="ORF">IE077_003307</name>
</gene>
<sequence length="179" mass="19740">MSNDEGEALCSGISTAFNCAKDPNSGKIYTNTWDALSLLYQATSICDGLVDAAITLLPVYDRIFGQSMVANVLKNDLSNSSSMVRAAYLKDPEGKNTIDKLITKELIETWEVSRIVVSQIVSMAFNLCPSREELERRLGFNDPTAVEGSVRNLLSLIRPVVEDVKEKLIQSDCNFPDKV</sequence>
<reference evidence="1 2" key="1">
    <citation type="journal article" date="2020" name="bioRxiv">
        <title>Metabolic contributions of an alphaproteobacterial endosymbiont in the apicomplexan Cardiosporidium cionae.</title>
        <authorList>
            <person name="Hunter E.S."/>
            <person name="Paight C.J."/>
            <person name="Lane C.E."/>
        </authorList>
    </citation>
    <scope>NUCLEOTIDE SEQUENCE [LARGE SCALE GENOMIC DNA]</scope>
    <source>
        <strain evidence="1">ESH_2018</strain>
    </source>
</reference>
<dbReference type="InterPro" id="IPR036497">
    <property type="entry name" value="GLTP_sf"/>
</dbReference>
<comment type="caution">
    <text evidence="1">The sequence shown here is derived from an EMBL/GenBank/DDBJ whole genome shotgun (WGS) entry which is preliminary data.</text>
</comment>
<name>A0ABQ7JF33_9APIC</name>
<proteinExistence type="predicted"/>
<dbReference type="SUPFAM" id="SSF110004">
    <property type="entry name" value="Glycolipid transfer protein, GLTP"/>
    <property type="match status" value="1"/>
</dbReference>
<keyword evidence="2" id="KW-1185">Reference proteome</keyword>
<dbReference type="Proteomes" id="UP000823046">
    <property type="component" value="Unassembled WGS sequence"/>
</dbReference>
<accession>A0ABQ7JF33</accession>
<evidence type="ECO:0000313" key="1">
    <source>
        <dbReference type="EMBL" id="KAF8822620.1"/>
    </source>
</evidence>
<evidence type="ECO:0000313" key="2">
    <source>
        <dbReference type="Proteomes" id="UP000823046"/>
    </source>
</evidence>
<dbReference type="EMBL" id="JADAQX010000037">
    <property type="protein sequence ID" value="KAF8822620.1"/>
    <property type="molecule type" value="Genomic_DNA"/>
</dbReference>
<organism evidence="1 2">
    <name type="scientific">Cardiosporidium cionae</name>
    <dbReference type="NCBI Taxonomy" id="476202"/>
    <lineage>
        <taxon>Eukaryota</taxon>
        <taxon>Sar</taxon>
        <taxon>Alveolata</taxon>
        <taxon>Apicomplexa</taxon>
        <taxon>Aconoidasida</taxon>
        <taxon>Nephromycida</taxon>
        <taxon>Cardiosporidium</taxon>
    </lineage>
</organism>